<organism evidence="9 10">
    <name type="scientific">Actinomadura darangshiensis</name>
    <dbReference type="NCBI Taxonomy" id="705336"/>
    <lineage>
        <taxon>Bacteria</taxon>
        <taxon>Bacillati</taxon>
        <taxon>Actinomycetota</taxon>
        <taxon>Actinomycetes</taxon>
        <taxon>Streptosporangiales</taxon>
        <taxon>Thermomonosporaceae</taxon>
        <taxon>Actinomadura</taxon>
    </lineage>
</organism>
<dbReference type="Pfam" id="PF00884">
    <property type="entry name" value="Sulfatase"/>
    <property type="match status" value="1"/>
</dbReference>
<dbReference type="CDD" id="cd16147">
    <property type="entry name" value="G6S"/>
    <property type="match status" value="1"/>
</dbReference>
<dbReference type="PROSITE" id="PS00523">
    <property type="entry name" value="SULFATASE_1"/>
    <property type="match status" value="1"/>
</dbReference>
<dbReference type="EMBL" id="SMKY01000154">
    <property type="protein sequence ID" value="TDD75651.1"/>
    <property type="molecule type" value="Genomic_DNA"/>
</dbReference>
<dbReference type="GO" id="GO:0008449">
    <property type="term" value="F:N-acetylglucosamine-6-sulfatase activity"/>
    <property type="evidence" value="ECO:0007669"/>
    <property type="project" value="InterPro"/>
</dbReference>
<gene>
    <name evidence="9" type="ORF">E1293_28140</name>
</gene>
<feature type="region of interest" description="Disordered" evidence="6">
    <location>
        <begin position="368"/>
        <end position="421"/>
    </location>
</feature>
<dbReference type="InterPro" id="IPR017850">
    <property type="entry name" value="Alkaline_phosphatase_core_sf"/>
</dbReference>
<dbReference type="PROSITE" id="PS51257">
    <property type="entry name" value="PROKAR_LIPOPROTEIN"/>
    <property type="match status" value="1"/>
</dbReference>
<dbReference type="Gene3D" id="3.40.720.10">
    <property type="entry name" value="Alkaline Phosphatase, subunit A"/>
    <property type="match status" value="1"/>
</dbReference>
<feature type="signal peptide" evidence="7">
    <location>
        <begin position="1"/>
        <end position="19"/>
    </location>
</feature>
<keyword evidence="4" id="KW-0325">Glycoprotein</keyword>
<keyword evidence="3" id="KW-0378">Hydrolase</keyword>
<evidence type="ECO:0000259" key="8">
    <source>
        <dbReference type="Pfam" id="PF00884"/>
    </source>
</evidence>
<evidence type="ECO:0000256" key="3">
    <source>
        <dbReference type="ARBA" id="ARBA00022801"/>
    </source>
</evidence>
<feature type="compositionally biased region" description="Basic and acidic residues" evidence="6">
    <location>
        <begin position="382"/>
        <end position="411"/>
    </location>
</feature>
<protein>
    <submittedName>
        <fullName evidence="9">Sulfatase</fullName>
    </submittedName>
</protein>
<evidence type="ECO:0000256" key="7">
    <source>
        <dbReference type="SAM" id="SignalP"/>
    </source>
</evidence>
<dbReference type="PIRSF" id="PIRSF036666">
    <property type="entry name" value="G6S"/>
    <property type="match status" value="1"/>
</dbReference>
<dbReference type="OrthoDB" id="9777306at2"/>
<accession>A0A4R5ARS9</accession>
<dbReference type="PANTHER" id="PTHR43108">
    <property type="entry name" value="N-ACETYLGLUCOSAMINE-6-SULFATASE FAMILY MEMBER"/>
    <property type="match status" value="1"/>
</dbReference>
<dbReference type="PANTHER" id="PTHR43108:SF8">
    <property type="entry name" value="SD21168P"/>
    <property type="match status" value="1"/>
</dbReference>
<proteinExistence type="inferred from homology"/>
<dbReference type="GO" id="GO:0030203">
    <property type="term" value="P:glycosaminoglycan metabolic process"/>
    <property type="evidence" value="ECO:0007669"/>
    <property type="project" value="InterPro"/>
</dbReference>
<keyword evidence="10" id="KW-1185">Reference proteome</keyword>
<name>A0A4R5ARS9_9ACTN</name>
<comment type="PTM">
    <text evidence="5">The conversion to 3-oxoalanine (also known as C-formylglycine, FGly), of a serine or cysteine residue in prokaryotes and of a cysteine residue in eukaryotes, is critical for catalytic activity.</text>
</comment>
<dbReference type="AlphaFoldDB" id="A0A4R5ARS9"/>
<evidence type="ECO:0000256" key="4">
    <source>
        <dbReference type="ARBA" id="ARBA00023180"/>
    </source>
</evidence>
<evidence type="ECO:0000256" key="1">
    <source>
        <dbReference type="ARBA" id="ARBA00008779"/>
    </source>
</evidence>
<keyword evidence="2 7" id="KW-0732">Signal</keyword>
<comment type="caution">
    <text evidence="9">The sequence shown here is derived from an EMBL/GenBank/DDBJ whole genome shotgun (WGS) entry which is preliminary data.</text>
</comment>
<dbReference type="SUPFAM" id="SSF53649">
    <property type="entry name" value="Alkaline phosphatase-like"/>
    <property type="match status" value="1"/>
</dbReference>
<reference evidence="9 10" key="1">
    <citation type="submission" date="2019-03" db="EMBL/GenBank/DDBJ databases">
        <title>Draft genome sequences of novel Actinobacteria.</title>
        <authorList>
            <person name="Sahin N."/>
            <person name="Ay H."/>
            <person name="Saygin H."/>
        </authorList>
    </citation>
    <scope>NUCLEOTIDE SEQUENCE [LARGE SCALE GENOMIC DNA]</scope>
    <source>
        <strain evidence="9 10">DSM 45941</strain>
    </source>
</reference>
<dbReference type="RefSeq" id="WP_132200504.1">
    <property type="nucleotide sequence ID" value="NZ_SMKY01000154.1"/>
</dbReference>
<dbReference type="Proteomes" id="UP000295578">
    <property type="component" value="Unassembled WGS sequence"/>
</dbReference>
<evidence type="ECO:0000256" key="2">
    <source>
        <dbReference type="ARBA" id="ARBA00022729"/>
    </source>
</evidence>
<evidence type="ECO:0000313" key="9">
    <source>
        <dbReference type="EMBL" id="TDD75651.1"/>
    </source>
</evidence>
<evidence type="ECO:0000256" key="6">
    <source>
        <dbReference type="SAM" id="MobiDB-lite"/>
    </source>
</evidence>
<evidence type="ECO:0000313" key="10">
    <source>
        <dbReference type="Proteomes" id="UP000295578"/>
    </source>
</evidence>
<sequence length="482" mass="52327">MRGPIRLAASVAAVSLALASCGATGSDAQRQAGAPERPNIVFVLTDDLASNLVEYMPHVKEMQRQGMTFNDYYVTDSLCCPSRSTILTGKYPHNTGVFTNQVPDGGYRTFNARGNQRATFATALQKSGYRTAMMGKYLNGYQPTDPAPPGWDEWDVAGNGYPEFNYTLNENGRPVRYGDQPKDYLTDVLAGKGAGFIDRAVQDRRPFMMEIATFAPHGPYTPAPRDAGLFPGLKAPRGPAFNEADISDKPAWLKNHPSLKPGQIRKDDTVFRKRAQSVQAVDDMIGRLQATLKATGADRNTYLVFSSDNGFHLGEHRLAQGKQTAFDTDIKVPLVVTGPGVRAGSTHSGLAQNTDLCPTFEELGGAPVPASVDGRSLVPALKGDDTAPKRDAVLIEHHGPNNRPGDPDRQGRASGNPPSYEALRTSSELYVEYAGGQREYYDLSGDPGELDNTVGRLSPQRLEQLRAALRKLRNCRGGTCHT</sequence>
<dbReference type="InterPro" id="IPR012251">
    <property type="entry name" value="GlcNAc_6-SO4ase"/>
</dbReference>
<feature type="chain" id="PRO_5039651203" evidence="7">
    <location>
        <begin position="20"/>
        <end position="482"/>
    </location>
</feature>
<dbReference type="InterPro" id="IPR024607">
    <property type="entry name" value="Sulfatase_CS"/>
</dbReference>
<dbReference type="InterPro" id="IPR000917">
    <property type="entry name" value="Sulfatase_N"/>
</dbReference>
<feature type="modified residue" description="3-oxoalanine (Cys)" evidence="5">
    <location>
        <position position="79"/>
    </location>
</feature>
<evidence type="ECO:0000256" key="5">
    <source>
        <dbReference type="PIRSR" id="PIRSR036666-50"/>
    </source>
</evidence>
<comment type="similarity">
    <text evidence="1">Belongs to the sulfatase family.</text>
</comment>
<feature type="domain" description="Sulfatase N-terminal" evidence="8">
    <location>
        <begin position="38"/>
        <end position="365"/>
    </location>
</feature>